<dbReference type="Pfam" id="PF14223">
    <property type="entry name" value="Retrotran_gag_2"/>
    <property type="match status" value="1"/>
</dbReference>
<organism evidence="3 4">
    <name type="scientific">Tanacetum coccineum</name>
    <dbReference type="NCBI Taxonomy" id="301880"/>
    <lineage>
        <taxon>Eukaryota</taxon>
        <taxon>Viridiplantae</taxon>
        <taxon>Streptophyta</taxon>
        <taxon>Embryophyta</taxon>
        <taxon>Tracheophyta</taxon>
        <taxon>Spermatophyta</taxon>
        <taxon>Magnoliopsida</taxon>
        <taxon>eudicotyledons</taxon>
        <taxon>Gunneridae</taxon>
        <taxon>Pentapetalae</taxon>
        <taxon>asterids</taxon>
        <taxon>campanulids</taxon>
        <taxon>Asterales</taxon>
        <taxon>Asteraceae</taxon>
        <taxon>Asteroideae</taxon>
        <taxon>Anthemideae</taxon>
        <taxon>Anthemidinae</taxon>
        <taxon>Tanacetum</taxon>
    </lineage>
</organism>
<evidence type="ECO:0000259" key="2">
    <source>
        <dbReference type="Pfam" id="PF22936"/>
    </source>
</evidence>
<dbReference type="PANTHER" id="PTHR47481">
    <property type="match status" value="1"/>
</dbReference>
<reference evidence="3" key="2">
    <citation type="submission" date="2022-01" db="EMBL/GenBank/DDBJ databases">
        <authorList>
            <person name="Yamashiro T."/>
            <person name="Shiraishi A."/>
            <person name="Satake H."/>
            <person name="Nakayama K."/>
        </authorList>
    </citation>
    <scope>NUCLEOTIDE SEQUENCE</scope>
</reference>
<protein>
    <submittedName>
        <fullName evidence="3">Ribonuclease H-like domain-containing protein</fullName>
    </submittedName>
</protein>
<reference evidence="3" key="1">
    <citation type="journal article" date="2022" name="Int. J. Mol. Sci.">
        <title>Draft Genome of Tanacetum Coccineum: Genomic Comparison of Closely Related Tanacetum-Family Plants.</title>
        <authorList>
            <person name="Yamashiro T."/>
            <person name="Shiraishi A."/>
            <person name="Nakayama K."/>
            <person name="Satake H."/>
        </authorList>
    </citation>
    <scope>NUCLEOTIDE SEQUENCE</scope>
</reference>
<evidence type="ECO:0000313" key="4">
    <source>
        <dbReference type="Proteomes" id="UP001151760"/>
    </source>
</evidence>
<name>A0ABQ5DW13_9ASTR</name>
<feature type="region of interest" description="Disordered" evidence="1">
    <location>
        <begin position="364"/>
        <end position="384"/>
    </location>
</feature>
<dbReference type="Proteomes" id="UP001151760">
    <property type="component" value="Unassembled WGS sequence"/>
</dbReference>
<gene>
    <name evidence="3" type="ORF">Tco_0952065</name>
</gene>
<comment type="caution">
    <text evidence="3">The sequence shown here is derived from an EMBL/GenBank/DDBJ whole genome shotgun (WGS) entry which is preliminary data.</text>
</comment>
<evidence type="ECO:0000313" key="3">
    <source>
        <dbReference type="EMBL" id="GJT43350.1"/>
    </source>
</evidence>
<feature type="domain" description="Retrovirus-related Pol polyprotein from transposon TNT 1-94-like beta-barrel" evidence="2">
    <location>
        <begin position="404"/>
        <end position="481"/>
    </location>
</feature>
<feature type="compositionally biased region" description="Polar residues" evidence="1">
    <location>
        <begin position="373"/>
        <end position="384"/>
    </location>
</feature>
<feature type="non-terminal residue" evidence="3">
    <location>
        <position position="529"/>
    </location>
</feature>
<dbReference type="InterPro" id="IPR054722">
    <property type="entry name" value="PolX-like_BBD"/>
</dbReference>
<dbReference type="Pfam" id="PF22936">
    <property type="entry name" value="Pol_BBD"/>
    <property type="match status" value="1"/>
</dbReference>
<keyword evidence="4" id="KW-1185">Reference proteome</keyword>
<accession>A0ABQ5DW13</accession>
<proteinExistence type="predicted"/>
<dbReference type="EMBL" id="BQNB010015721">
    <property type="protein sequence ID" value="GJT43350.1"/>
    <property type="molecule type" value="Genomic_DNA"/>
</dbReference>
<sequence>MTGGTPPPTPVLLLSDKLMTLTNITSIVPTKLDVDEMNYSSWLYFFKHLVKGYGLMDHLVGPKVVDGMDEASVSTPPQDPEWLKLDTIVLSWIFITCSKTLQDRLVDNDPQTAKEAWDLLESIFTDNKRSRAVTLKADLRALTLGDMSIDAYFRKIESTATLLARLGAPISNDDLVSYALAGLPEKYDGVSLLIAHREPFPDLKTVSLHAYHRRNAAKVAAAHLFLLMVVVISLAACDTSSWFGEHCKYLHGNSNIKGNTSRSLWSANVTQPSPTSTLTSDQMLALIQQQQSILARLGYTAPMGNTSTNNTSDTNSSPMAFQTGPVTQPILGLTSPPGFTQQGPNVSQSTSFIQQLANSLVQQGAAQQQSSAPTVTSASSGSDATQLPSAFHAMTLQDPSPGNWNMDTGATTHLNDSISSLSNIFNKCIYPSVSVGDGYSIPVINSGHSILPTSSRPLHLKNVLITPNIVKNLISVRQFVRDNHCTVEFDPFGFSVKDFQTRRVLLRCDSSGDLYPVTESSSIPHVFLT</sequence>
<evidence type="ECO:0000256" key="1">
    <source>
        <dbReference type="SAM" id="MobiDB-lite"/>
    </source>
</evidence>
<dbReference type="PANTHER" id="PTHR47481:SF41">
    <property type="entry name" value="COPIA-LIKE POLYPROTEIN_RETROTRANSPOSON"/>
    <property type="match status" value="1"/>
</dbReference>